<evidence type="ECO:0000256" key="1">
    <source>
        <dbReference type="SAM" id="Phobius"/>
    </source>
</evidence>
<protein>
    <recommendedName>
        <fullName evidence="4">Transmembrane protein</fullName>
    </recommendedName>
</protein>
<name>A0A6A5Z0H4_9PLEO</name>
<accession>A0A6A5Z0H4</accession>
<dbReference type="AlphaFoldDB" id="A0A6A5Z0H4"/>
<evidence type="ECO:0000313" key="3">
    <source>
        <dbReference type="Proteomes" id="UP000799770"/>
    </source>
</evidence>
<keyword evidence="1" id="KW-1133">Transmembrane helix</keyword>
<evidence type="ECO:0008006" key="4">
    <source>
        <dbReference type="Google" id="ProtNLM"/>
    </source>
</evidence>
<sequence length="179" mass="20227">MPPPSIPTGLSRISNLSASNGFTHLPKIFLLALVVATCVRAVVLHCFRRKRTIEDPCQVRQEKDSATCQVAPKEDLRRHRYLEDKNPPPPTFRPIYPWVLPPQELPGPYEPRLYPLPSIRRHSYEPSHAAPMEMHSASYSRRVSTNSIPTQHSTLRGTVTVSSNGTNGWRRNQWVVGGD</sequence>
<organism evidence="2 3">
    <name type="scientific">Lophiotrema nucula</name>
    <dbReference type="NCBI Taxonomy" id="690887"/>
    <lineage>
        <taxon>Eukaryota</taxon>
        <taxon>Fungi</taxon>
        <taxon>Dikarya</taxon>
        <taxon>Ascomycota</taxon>
        <taxon>Pezizomycotina</taxon>
        <taxon>Dothideomycetes</taxon>
        <taxon>Pleosporomycetidae</taxon>
        <taxon>Pleosporales</taxon>
        <taxon>Lophiotremataceae</taxon>
        <taxon>Lophiotrema</taxon>
    </lineage>
</organism>
<dbReference type="Proteomes" id="UP000799770">
    <property type="component" value="Unassembled WGS sequence"/>
</dbReference>
<keyword evidence="1" id="KW-0812">Transmembrane</keyword>
<proteinExistence type="predicted"/>
<keyword evidence="3" id="KW-1185">Reference proteome</keyword>
<evidence type="ECO:0000313" key="2">
    <source>
        <dbReference type="EMBL" id="KAF2112912.1"/>
    </source>
</evidence>
<dbReference type="OrthoDB" id="3942886at2759"/>
<keyword evidence="1" id="KW-0472">Membrane</keyword>
<reference evidence="2" key="1">
    <citation type="journal article" date="2020" name="Stud. Mycol.">
        <title>101 Dothideomycetes genomes: a test case for predicting lifestyles and emergence of pathogens.</title>
        <authorList>
            <person name="Haridas S."/>
            <person name="Albert R."/>
            <person name="Binder M."/>
            <person name="Bloem J."/>
            <person name="Labutti K."/>
            <person name="Salamov A."/>
            <person name="Andreopoulos B."/>
            <person name="Baker S."/>
            <person name="Barry K."/>
            <person name="Bills G."/>
            <person name="Bluhm B."/>
            <person name="Cannon C."/>
            <person name="Castanera R."/>
            <person name="Culley D."/>
            <person name="Daum C."/>
            <person name="Ezra D."/>
            <person name="Gonzalez J."/>
            <person name="Henrissat B."/>
            <person name="Kuo A."/>
            <person name="Liang C."/>
            <person name="Lipzen A."/>
            <person name="Lutzoni F."/>
            <person name="Magnuson J."/>
            <person name="Mondo S."/>
            <person name="Nolan M."/>
            <person name="Ohm R."/>
            <person name="Pangilinan J."/>
            <person name="Park H.-J."/>
            <person name="Ramirez L."/>
            <person name="Alfaro M."/>
            <person name="Sun H."/>
            <person name="Tritt A."/>
            <person name="Yoshinaga Y."/>
            <person name="Zwiers L.-H."/>
            <person name="Turgeon B."/>
            <person name="Goodwin S."/>
            <person name="Spatafora J."/>
            <person name="Crous P."/>
            <person name="Grigoriev I."/>
        </authorList>
    </citation>
    <scope>NUCLEOTIDE SEQUENCE</scope>
    <source>
        <strain evidence="2">CBS 627.86</strain>
    </source>
</reference>
<gene>
    <name evidence="2" type="ORF">BDV96DRAFT_146022</name>
</gene>
<feature type="transmembrane region" description="Helical" evidence="1">
    <location>
        <begin position="28"/>
        <end position="47"/>
    </location>
</feature>
<dbReference type="EMBL" id="ML977329">
    <property type="protein sequence ID" value="KAF2112912.1"/>
    <property type="molecule type" value="Genomic_DNA"/>
</dbReference>